<dbReference type="SUPFAM" id="SSF56112">
    <property type="entry name" value="Protein kinase-like (PK-like)"/>
    <property type="match status" value="1"/>
</dbReference>
<dbReference type="CDD" id="cd00180">
    <property type="entry name" value="PKc"/>
    <property type="match status" value="1"/>
</dbReference>
<proteinExistence type="predicted"/>
<dbReference type="Pfam" id="PF13855">
    <property type="entry name" value="LRR_8"/>
    <property type="match status" value="1"/>
</dbReference>
<dbReference type="InterPro" id="IPR001611">
    <property type="entry name" value="Leu-rich_rpt"/>
</dbReference>
<reference evidence="5 6" key="1">
    <citation type="submission" date="2020-08" db="EMBL/GenBank/DDBJ databases">
        <title>Hymenobacter sp. S2-20-2 genome sequencing.</title>
        <authorList>
            <person name="Jin L."/>
        </authorList>
    </citation>
    <scope>NUCLEOTIDE SEQUENCE [LARGE SCALE GENOMIC DNA]</scope>
    <source>
        <strain evidence="5 6">S2-20-2</strain>
    </source>
</reference>
<evidence type="ECO:0000256" key="2">
    <source>
        <dbReference type="ARBA" id="ARBA00022737"/>
    </source>
</evidence>
<dbReference type="InterPro" id="IPR001245">
    <property type="entry name" value="Ser-Thr/Tyr_kinase_cat_dom"/>
</dbReference>
<dbReference type="SMART" id="SM00364">
    <property type="entry name" value="LRR_BAC"/>
    <property type="match status" value="5"/>
</dbReference>
<dbReference type="KEGG" id="hsk:H4317_07645"/>
<dbReference type="PANTHER" id="PTHR48051">
    <property type="match status" value="1"/>
</dbReference>
<gene>
    <name evidence="5" type="ORF">H4317_07645</name>
</gene>
<dbReference type="InterPro" id="IPR011009">
    <property type="entry name" value="Kinase-like_dom_sf"/>
</dbReference>
<dbReference type="Proteomes" id="UP000515489">
    <property type="component" value="Chromosome"/>
</dbReference>
<dbReference type="Gene3D" id="1.10.510.10">
    <property type="entry name" value="Transferase(Phosphotransferase) domain 1"/>
    <property type="match status" value="1"/>
</dbReference>
<dbReference type="GO" id="GO:0005737">
    <property type="term" value="C:cytoplasm"/>
    <property type="evidence" value="ECO:0007669"/>
    <property type="project" value="TreeGrafter"/>
</dbReference>
<dbReference type="PANTHER" id="PTHR48051:SF1">
    <property type="entry name" value="RAS SUPPRESSOR PROTEIN 1"/>
    <property type="match status" value="1"/>
</dbReference>
<dbReference type="InterPro" id="IPR050216">
    <property type="entry name" value="LRR_domain-containing"/>
</dbReference>
<dbReference type="Gene3D" id="3.80.10.10">
    <property type="entry name" value="Ribonuclease Inhibitor"/>
    <property type="match status" value="2"/>
</dbReference>
<dbReference type="InterPro" id="IPR003591">
    <property type="entry name" value="Leu-rich_rpt_typical-subtyp"/>
</dbReference>
<dbReference type="EMBL" id="CP060202">
    <property type="protein sequence ID" value="QNH63659.1"/>
    <property type="molecule type" value="Genomic_DNA"/>
</dbReference>
<keyword evidence="5" id="KW-0418">Kinase</keyword>
<dbReference type="InterPro" id="IPR032675">
    <property type="entry name" value="LRR_dom_sf"/>
</dbReference>
<evidence type="ECO:0000313" key="5">
    <source>
        <dbReference type="EMBL" id="QNH63659.1"/>
    </source>
</evidence>
<dbReference type="Pfam" id="PF00560">
    <property type="entry name" value="LRR_1"/>
    <property type="match status" value="1"/>
</dbReference>
<dbReference type="Pfam" id="PF07714">
    <property type="entry name" value="PK_Tyr_Ser-Thr"/>
    <property type="match status" value="1"/>
</dbReference>
<dbReference type="RefSeq" id="WP_185889535.1">
    <property type="nucleotide sequence ID" value="NZ_CP060202.1"/>
</dbReference>
<keyword evidence="3" id="KW-0067">ATP-binding</keyword>
<dbReference type="PROSITE" id="PS50011">
    <property type="entry name" value="PROTEIN_KINASE_DOM"/>
    <property type="match status" value="1"/>
</dbReference>
<dbReference type="GO" id="GO:0005524">
    <property type="term" value="F:ATP binding"/>
    <property type="evidence" value="ECO:0007669"/>
    <property type="project" value="UniProtKB-UniRule"/>
</dbReference>
<dbReference type="Gene3D" id="3.30.200.20">
    <property type="entry name" value="Phosphorylase Kinase, domain 1"/>
    <property type="match status" value="1"/>
</dbReference>
<protein>
    <submittedName>
        <fullName evidence="5">Protein kinase</fullName>
    </submittedName>
</protein>
<evidence type="ECO:0000256" key="3">
    <source>
        <dbReference type="PROSITE-ProRule" id="PRU10141"/>
    </source>
</evidence>
<dbReference type="InterPro" id="IPR000719">
    <property type="entry name" value="Prot_kinase_dom"/>
</dbReference>
<feature type="binding site" evidence="3">
    <location>
        <position position="240"/>
    </location>
    <ligand>
        <name>ATP</name>
        <dbReference type="ChEBI" id="CHEBI:30616"/>
    </ligand>
</feature>
<keyword evidence="5" id="KW-0808">Transferase</keyword>
<evidence type="ECO:0000259" key="4">
    <source>
        <dbReference type="PROSITE" id="PS50011"/>
    </source>
</evidence>
<feature type="domain" description="Protein kinase" evidence="4">
    <location>
        <begin position="207"/>
        <end position="445"/>
    </location>
</feature>
<evidence type="ECO:0000256" key="1">
    <source>
        <dbReference type="ARBA" id="ARBA00022614"/>
    </source>
</evidence>
<keyword evidence="6" id="KW-1185">Reference proteome</keyword>
<dbReference type="AlphaFoldDB" id="A0A7G7WBB6"/>
<keyword evidence="2" id="KW-0677">Repeat</keyword>
<accession>A0A7G7WBB6</accession>
<dbReference type="InterPro" id="IPR017441">
    <property type="entry name" value="Protein_kinase_ATP_BS"/>
</dbReference>
<keyword evidence="3" id="KW-0547">Nucleotide-binding</keyword>
<evidence type="ECO:0000313" key="6">
    <source>
        <dbReference type="Proteomes" id="UP000515489"/>
    </source>
</evidence>
<dbReference type="SMART" id="SM00369">
    <property type="entry name" value="LRR_TYP"/>
    <property type="match status" value="5"/>
</dbReference>
<dbReference type="GO" id="GO:0004672">
    <property type="term" value="F:protein kinase activity"/>
    <property type="evidence" value="ECO:0007669"/>
    <property type="project" value="InterPro"/>
</dbReference>
<name>A0A7G7WBB6_9BACT</name>
<sequence>MHTLEELRAGKLTGTTRLDLSAGLTEFPAEIFDLADSLEILNLSGNALAALPTDFGRLRKLRILFCSDNRFTEVPAVLGQCPELSMVGFKANQIRTLPAAALPPALRWLILTDNQMEALPPEIGECRHLQKLMLAGNRLTHLPETMMGCTQLELLRIAANRLPELPAWLLQLPRLSWLAYAGNPFSEQAEAAALERHPIATIDWAQLELRQQLGEGASGIISKARWHNENGRPEQEVAVKLFKGAVTSDGLPHSEMVACISAGRHPNLITVEGKIAHHPAGAEGLVLELIDPIFGNLAGPPSFATCTRDVYTAGTTFSLQAAVRMAHGIASAAAHLHKQGILHGDLYAHNILNTSDGACLLGDFGAACFFNPEEKETALALQQLEIRAFGCLLEELLAHCNVPAGAEAALSGMQELQRQCVQPDTAARPLFAEVERRLAAIHQGM</sequence>
<dbReference type="SUPFAM" id="SSF52058">
    <property type="entry name" value="L domain-like"/>
    <property type="match status" value="1"/>
</dbReference>
<organism evidence="5 6">
    <name type="scientific">Hymenobacter sediminicola</name>
    <dbReference type="NCBI Taxonomy" id="2761579"/>
    <lineage>
        <taxon>Bacteria</taxon>
        <taxon>Pseudomonadati</taxon>
        <taxon>Bacteroidota</taxon>
        <taxon>Cytophagia</taxon>
        <taxon>Cytophagales</taxon>
        <taxon>Hymenobacteraceae</taxon>
        <taxon>Hymenobacter</taxon>
    </lineage>
</organism>
<keyword evidence="1" id="KW-0433">Leucine-rich repeat</keyword>
<dbReference type="PROSITE" id="PS00107">
    <property type="entry name" value="PROTEIN_KINASE_ATP"/>
    <property type="match status" value="1"/>
</dbReference>